<reference evidence="2 3" key="1">
    <citation type="submission" date="2009-02" db="EMBL/GenBank/DDBJ databases">
        <title>Draft genome sequence of Clostridium asparagiforme (DSM 15981).</title>
        <authorList>
            <person name="Sudarsanam P."/>
            <person name="Ley R."/>
            <person name="Guruge J."/>
            <person name="Turnbaugh P.J."/>
            <person name="Mahowald M."/>
            <person name="Liep D."/>
            <person name="Gordon J."/>
        </authorList>
    </citation>
    <scope>NUCLEOTIDE SEQUENCE [LARGE SCALE GENOMIC DNA]</scope>
    <source>
        <strain evidence="2 3">DSM 15981</strain>
    </source>
</reference>
<evidence type="ECO:0000313" key="2">
    <source>
        <dbReference type="EMBL" id="EEG54079.1"/>
    </source>
</evidence>
<dbReference type="AlphaFoldDB" id="C0D3L9"/>
<evidence type="ECO:0000256" key="1">
    <source>
        <dbReference type="SAM" id="Phobius"/>
    </source>
</evidence>
<gene>
    <name evidence="2" type="ORF">CLOSTASPAR_03860</name>
</gene>
<comment type="caution">
    <text evidence="2">The sequence shown here is derived from an EMBL/GenBank/DDBJ whole genome shotgun (WGS) entry which is preliminary data.</text>
</comment>
<organism evidence="2 3">
    <name type="scientific">[Clostridium] asparagiforme DSM 15981</name>
    <dbReference type="NCBI Taxonomy" id="518636"/>
    <lineage>
        <taxon>Bacteria</taxon>
        <taxon>Bacillati</taxon>
        <taxon>Bacillota</taxon>
        <taxon>Clostridia</taxon>
        <taxon>Lachnospirales</taxon>
        <taxon>Lachnospiraceae</taxon>
        <taxon>Enterocloster</taxon>
    </lineage>
</organism>
<dbReference type="HOGENOM" id="CLU_3267803_0_0_9"/>
<accession>C0D3L9</accession>
<keyword evidence="1" id="KW-0812">Transmembrane</keyword>
<keyword evidence="1" id="KW-1133">Transmembrane helix</keyword>
<keyword evidence="3" id="KW-1185">Reference proteome</keyword>
<proteinExistence type="predicted"/>
<dbReference type="EMBL" id="ACCJ01000307">
    <property type="protein sequence ID" value="EEG54079.1"/>
    <property type="molecule type" value="Genomic_DNA"/>
</dbReference>
<name>C0D3L9_9FIRM</name>
<protein>
    <submittedName>
        <fullName evidence="2">Uncharacterized protein</fullName>
    </submittedName>
</protein>
<sequence length="41" mass="4836">MLIHFTVPPPPGGWQAIPVLFSYCIIMRLLLLWHLQQFPNF</sequence>
<evidence type="ECO:0000313" key="3">
    <source>
        <dbReference type="Proteomes" id="UP000004756"/>
    </source>
</evidence>
<feature type="transmembrane region" description="Helical" evidence="1">
    <location>
        <begin position="12"/>
        <end position="33"/>
    </location>
</feature>
<dbReference type="Proteomes" id="UP000004756">
    <property type="component" value="Unassembled WGS sequence"/>
</dbReference>
<keyword evidence="1" id="KW-0472">Membrane</keyword>